<dbReference type="PIRSF" id="PIRSF026567">
    <property type="entry name" value="Adenine_mtase_bact_prd"/>
    <property type="match status" value="1"/>
</dbReference>
<keyword evidence="3" id="KW-0489">Methyltransferase</keyword>
<dbReference type="CDD" id="cd02440">
    <property type="entry name" value="AdoMet_MTases"/>
    <property type="match status" value="1"/>
</dbReference>
<comment type="caution">
    <text evidence="3">The sequence shown here is derived from an EMBL/GenBank/DDBJ whole genome shotgun (WGS) entry which is preliminary data.</text>
</comment>
<sequence length="321" mass="36702">MEFSVERAFDLLDQSIQLIQNEERVTYLDGLALALKKFNAGVELTEPSLQEMAKMLEETEVTNEQIRKVIQLAIIKGMKGSTQQQHMITPDSIALFIGYFLQKFLKNKEEFRVFDPASGTGNLLTAVINQVEANGIGYGSEIDPTLIQIAVESANLQEQQIEFFHQDSLTPLLLEPVDFVIADLPVGYYPDDTQSLQYQLRAEEGHSYAHHLFIEQSIKYTKEGGYLLFLIPNFLFTSDQSEKLQKYLREHTHIVSLMQLPLTLFTSEKFAKSLFILQKKGQDTKPPKQALMAQLPSFKDVQATDNMLKKIDKWFKNENLE</sequence>
<dbReference type="AlphaFoldDB" id="A0A317L3X3"/>
<dbReference type="Gene3D" id="1.10.150.470">
    <property type="match status" value="1"/>
</dbReference>
<dbReference type="PANTHER" id="PTHR41313">
    <property type="entry name" value="ADENINE-SPECIFIC METHYLTRANSFERASE"/>
    <property type="match status" value="1"/>
</dbReference>
<dbReference type="InterPro" id="IPR003356">
    <property type="entry name" value="DNA_methylase_A-5"/>
</dbReference>
<dbReference type="SUPFAM" id="SSF53335">
    <property type="entry name" value="S-adenosyl-L-methionine-dependent methyltransferases"/>
    <property type="match status" value="1"/>
</dbReference>
<dbReference type="InterPro" id="IPR052933">
    <property type="entry name" value="DNA_Protect_Modify"/>
</dbReference>
<organism evidence="3 4">
    <name type="scientific">Gracilibacillus dipsosauri</name>
    <dbReference type="NCBI Taxonomy" id="178340"/>
    <lineage>
        <taxon>Bacteria</taxon>
        <taxon>Bacillati</taxon>
        <taxon>Bacillota</taxon>
        <taxon>Bacilli</taxon>
        <taxon>Bacillales</taxon>
        <taxon>Bacillaceae</taxon>
        <taxon>Gracilibacillus</taxon>
    </lineage>
</organism>
<dbReference type="Pfam" id="PF02384">
    <property type="entry name" value="N6_Mtase"/>
    <property type="match status" value="1"/>
</dbReference>
<dbReference type="InterPro" id="IPR048375">
    <property type="entry name" value="YtxK-like_N"/>
</dbReference>
<reference evidence="3 4" key="1">
    <citation type="submission" date="2018-05" db="EMBL/GenBank/DDBJ databases">
        <title>Genomic analysis of Gracilibacillus dipsosauri DD1 reveals novel features of a salt-tolerant amylase.</title>
        <authorList>
            <person name="Deutch C.E."/>
            <person name="Yang S."/>
        </authorList>
    </citation>
    <scope>NUCLEOTIDE SEQUENCE [LARGE SCALE GENOMIC DNA]</scope>
    <source>
        <strain evidence="3 4">DD1</strain>
    </source>
</reference>
<evidence type="ECO:0000259" key="1">
    <source>
        <dbReference type="Pfam" id="PF02384"/>
    </source>
</evidence>
<gene>
    <name evidence="3" type="ORF">DLJ74_01080</name>
</gene>
<evidence type="ECO:0000313" key="4">
    <source>
        <dbReference type="Proteomes" id="UP000245624"/>
    </source>
</evidence>
<keyword evidence="4" id="KW-1185">Reference proteome</keyword>
<dbReference type="Gene3D" id="3.40.50.150">
    <property type="entry name" value="Vaccinia Virus protein VP39"/>
    <property type="match status" value="1"/>
</dbReference>
<protein>
    <submittedName>
        <fullName evidence="3">SAM-dependent methyltransferase</fullName>
    </submittedName>
</protein>
<dbReference type="InterPro" id="IPR029063">
    <property type="entry name" value="SAM-dependent_MTases_sf"/>
</dbReference>
<dbReference type="OrthoDB" id="9788159at2"/>
<dbReference type="RefSeq" id="WP_109982994.1">
    <property type="nucleotide sequence ID" value="NZ_QGTD01000002.1"/>
</dbReference>
<dbReference type="GO" id="GO:0032259">
    <property type="term" value="P:methylation"/>
    <property type="evidence" value="ECO:0007669"/>
    <property type="project" value="UniProtKB-KW"/>
</dbReference>
<dbReference type="Pfam" id="PF21106">
    <property type="entry name" value="YtxK_like"/>
    <property type="match status" value="1"/>
</dbReference>
<dbReference type="Proteomes" id="UP000245624">
    <property type="component" value="Unassembled WGS sequence"/>
</dbReference>
<keyword evidence="3" id="KW-0808">Transferase</keyword>
<dbReference type="PANTHER" id="PTHR41313:SF1">
    <property type="entry name" value="DNA METHYLASE ADENINE-SPECIFIC DOMAIN-CONTAINING PROTEIN"/>
    <property type="match status" value="1"/>
</dbReference>
<dbReference type="GO" id="GO:0003677">
    <property type="term" value="F:DNA binding"/>
    <property type="evidence" value="ECO:0007669"/>
    <property type="project" value="InterPro"/>
</dbReference>
<proteinExistence type="predicted"/>
<name>A0A317L3X3_9BACI</name>
<feature type="domain" description="DNA methylase adenine-specific" evidence="1">
    <location>
        <begin position="88"/>
        <end position="297"/>
    </location>
</feature>
<evidence type="ECO:0000259" key="2">
    <source>
        <dbReference type="Pfam" id="PF21106"/>
    </source>
</evidence>
<evidence type="ECO:0000313" key="3">
    <source>
        <dbReference type="EMBL" id="PWU70216.1"/>
    </source>
</evidence>
<dbReference type="EMBL" id="QGTD01000002">
    <property type="protein sequence ID" value="PWU70216.1"/>
    <property type="molecule type" value="Genomic_DNA"/>
</dbReference>
<dbReference type="PRINTS" id="PR00507">
    <property type="entry name" value="N12N6MTFRASE"/>
</dbReference>
<dbReference type="GO" id="GO:0008170">
    <property type="term" value="F:N-methyltransferase activity"/>
    <property type="evidence" value="ECO:0007669"/>
    <property type="project" value="InterPro"/>
</dbReference>
<dbReference type="InterPro" id="IPR016843">
    <property type="entry name" value="S-AdoMet-dep_Ade-MeTrfase_prd"/>
</dbReference>
<feature type="domain" description="YtxK-like N-terminal helical" evidence="2">
    <location>
        <begin position="7"/>
        <end position="78"/>
    </location>
</feature>
<accession>A0A317L3X3</accession>